<dbReference type="Gene3D" id="2.30.320.10">
    <property type="entry name" value="YwqG-like"/>
    <property type="match status" value="1"/>
</dbReference>
<name>A0ABT2STV2_9FIRM</name>
<reference evidence="1 2" key="1">
    <citation type="journal article" date="2021" name="ISME Commun">
        <title>Automated analysis of genomic sequences facilitates high-throughput and comprehensive description of bacteria.</title>
        <authorList>
            <person name="Hitch T.C.A."/>
        </authorList>
    </citation>
    <scope>NUCLEOTIDE SEQUENCE [LARGE SCALE GENOMIC DNA]</scope>
    <source>
        <strain evidence="1 2">H4_15</strain>
    </source>
</reference>
<sequence length="227" mass="26554">MFDSKVGGAYYVPRDQNLPVNQKTGAPLYLLAQINFEQIPHIKDFPEKGLLQIFISGDDGVYGLDFDNEYSQSGWCLRYLEEVPKLVDESSIYKFQYSEDTELPLEKDTTFLLKAHLDKQVITMNDIHFDKVVDTYLDENLKEVMQDDEVMDELNDLFILIPCQIGGYPFFTQYDPRQEDSNEVLLFQLDSQDHILWGDSGVGNFFISKEDLKNKDFSHVRYYWDCY</sequence>
<dbReference type="InterPro" id="IPR035948">
    <property type="entry name" value="YwqG-like_sf"/>
</dbReference>
<dbReference type="SUPFAM" id="SSF103032">
    <property type="entry name" value="Hypothetical protein YwqG"/>
    <property type="match status" value="1"/>
</dbReference>
<protein>
    <submittedName>
        <fullName evidence="1">DUF1963 domain-containing protein</fullName>
    </submittedName>
</protein>
<gene>
    <name evidence="1" type="ORF">OCV55_06185</name>
</gene>
<evidence type="ECO:0000313" key="2">
    <source>
        <dbReference type="Proteomes" id="UP001208364"/>
    </source>
</evidence>
<dbReference type="PANTHER" id="PTHR36436:SF6">
    <property type="entry name" value="SLL5081 PROTEIN"/>
    <property type="match status" value="1"/>
</dbReference>
<dbReference type="EMBL" id="JAOQJR010000005">
    <property type="protein sequence ID" value="MCU6738266.1"/>
    <property type="molecule type" value="Genomic_DNA"/>
</dbReference>
<organism evidence="1 2">
    <name type="scientific">[Clostridium] ammoniilyticum</name>
    <dbReference type="NCBI Taxonomy" id="2981784"/>
    <lineage>
        <taxon>Bacteria</taxon>
        <taxon>Bacillati</taxon>
        <taxon>Bacillota</taxon>
        <taxon>Erysipelotrichia</taxon>
        <taxon>Erysipelotrichales</taxon>
        <taxon>Coprobacillaceae</taxon>
        <taxon>Faecalibacillus</taxon>
    </lineage>
</organism>
<comment type="caution">
    <text evidence="1">The sequence shown here is derived from an EMBL/GenBank/DDBJ whole genome shotgun (WGS) entry which is preliminary data.</text>
</comment>
<evidence type="ECO:0000313" key="1">
    <source>
        <dbReference type="EMBL" id="MCU6738266.1"/>
    </source>
</evidence>
<dbReference type="Proteomes" id="UP001208364">
    <property type="component" value="Unassembled WGS sequence"/>
</dbReference>
<accession>A0ABT2STV2</accession>
<keyword evidence="2" id="KW-1185">Reference proteome</keyword>
<dbReference type="Pfam" id="PF09234">
    <property type="entry name" value="DUF1963"/>
    <property type="match status" value="1"/>
</dbReference>
<proteinExistence type="predicted"/>
<dbReference type="PANTHER" id="PTHR36436">
    <property type="entry name" value="SLL5081 PROTEIN"/>
    <property type="match status" value="1"/>
</dbReference>
<dbReference type="InterPro" id="IPR015315">
    <property type="entry name" value="DUF1963"/>
</dbReference>